<comment type="caution">
    <text evidence="1">The sequence shown here is derived from an EMBL/GenBank/DDBJ whole genome shotgun (WGS) entry which is preliminary data.</text>
</comment>
<evidence type="ECO:0000313" key="1">
    <source>
        <dbReference type="EMBL" id="KAL0098689.1"/>
    </source>
</evidence>
<name>A0AAW2E8H6_9HYME</name>
<sequence length="110" mass="13183">MHTGQFRAFYFHQKPKHGQKTKKNIFEIWQRSIYPRYGQKTKKNVFKIWQRKFVRNLMEMLTCQSRAFYLHQKPKYGQDTKKKFGNLATPSYASHAEARGEHVFVLSNAL</sequence>
<dbReference type="Proteomes" id="UP001430953">
    <property type="component" value="Unassembled WGS sequence"/>
</dbReference>
<dbReference type="EMBL" id="JADYXP020000041">
    <property type="protein sequence ID" value="KAL0098689.1"/>
    <property type="molecule type" value="Genomic_DNA"/>
</dbReference>
<reference evidence="1 2" key="1">
    <citation type="submission" date="2023-03" db="EMBL/GenBank/DDBJ databases">
        <title>High recombination rates correlate with genetic variation in Cardiocondyla obscurior ants.</title>
        <authorList>
            <person name="Errbii M."/>
        </authorList>
    </citation>
    <scope>NUCLEOTIDE SEQUENCE [LARGE SCALE GENOMIC DNA]</scope>
    <source>
        <strain evidence="1">Alpha-2009</strain>
        <tissue evidence="1">Whole body</tissue>
    </source>
</reference>
<organism evidence="1 2">
    <name type="scientific">Cardiocondyla obscurior</name>
    <dbReference type="NCBI Taxonomy" id="286306"/>
    <lineage>
        <taxon>Eukaryota</taxon>
        <taxon>Metazoa</taxon>
        <taxon>Ecdysozoa</taxon>
        <taxon>Arthropoda</taxon>
        <taxon>Hexapoda</taxon>
        <taxon>Insecta</taxon>
        <taxon>Pterygota</taxon>
        <taxon>Neoptera</taxon>
        <taxon>Endopterygota</taxon>
        <taxon>Hymenoptera</taxon>
        <taxon>Apocrita</taxon>
        <taxon>Aculeata</taxon>
        <taxon>Formicoidea</taxon>
        <taxon>Formicidae</taxon>
        <taxon>Myrmicinae</taxon>
        <taxon>Cardiocondyla</taxon>
    </lineage>
</organism>
<keyword evidence="2" id="KW-1185">Reference proteome</keyword>
<proteinExistence type="predicted"/>
<dbReference type="AlphaFoldDB" id="A0AAW2E8H6"/>
<accession>A0AAW2E8H6</accession>
<evidence type="ECO:0000313" key="2">
    <source>
        <dbReference type="Proteomes" id="UP001430953"/>
    </source>
</evidence>
<gene>
    <name evidence="1" type="ORF">PUN28_020645</name>
</gene>
<protein>
    <submittedName>
        <fullName evidence="1">Uncharacterized protein</fullName>
    </submittedName>
</protein>